<dbReference type="EMBL" id="HBKQ01063474">
    <property type="protein sequence ID" value="CAE2291190.1"/>
    <property type="molecule type" value="Transcribed_RNA"/>
</dbReference>
<proteinExistence type="predicted"/>
<feature type="region of interest" description="Disordered" evidence="1">
    <location>
        <begin position="49"/>
        <end position="110"/>
    </location>
</feature>
<name>A0A7S4KD28_9STRA</name>
<sequence length="449" mass="49259">MKTPQAALFALSCLALVARRCGAASHGYSGRRARSSRLAKRGYREYKAAHGDDAEIMGSRERRRRALKSNKSSKGSTSKGGSKMSKGSTSKGGSKMSKGSKSHKSPKARRCKYYGTEDSVEMKCTANEGGLKDQIYFDLKTGSEGVVIQVRYKLDDKSDKGVHQKVEEEYEVYFSNLIEYLPDGVSGDSESYGFGWSEEEMRQSIDLAEWKPFSGIMKDDDGVLSFYVETEDGIARFNFKLREEGMAGRHLSANHLKVDVTISDFPWEEDDTLVGLLSSVEANTELKTHYHASKSRSNKSKSKAKHPTDVEISFENATLPFGKFVWVTSADVDNSANSSEVIATSPPEHLIPPNTGDNMQFLAFSFLNSSEADTVYWDPDVGVGYAEEETSTLTSLSSSGTTQASTPGIPMIPGIPLIPLSPQNGGSRFGGFYCLLCAWSGIFFLGHVW</sequence>
<feature type="signal peptide" evidence="2">
    <location>
        <begin position="1"/>
        <end position="23"/>
    </location>
</feature>
<reference evidence="3" key="1">
    <citation type="submission" date="2021-01" db="EMBL/GenBank/DDBJ databases">
        <authorList>
            <person name="Corre E."/>
            <person name="Pelletier E."/>
            <person name="Niang G."/>
            <person name="Scheremetjew M."/>
            <person name="Finn R."/>
            <person name="Kale V."/>
            <person name="Holt S."/>
            <person name="Cochrane G."/>
            <person name="Meng A."/>
            <person name="Brown T."/>
            <person name="Cohen L."/>
        </authorList>
    </citation>
    <scope>NUCLEOTIDE SEQUENCE</scope>
    <source>
        <strain evidence="3">Isolate 1302-5</strain>
    </source>
</reference>
<protein>
    <submittedName>
        <fullName evidence="3">Uncharacterized protein</fullName>
    </submittedName>
</protein>
<feature type="chain" id="PRO_5031453949" evidence="2">
    <location>
        <begin position="24"/>
        <end position="449"/>
    </location>
</feature>
<dbReference type="AlphaFoldDB" id="A0A7S4KD28"/>
<evidence type="ECO:0000256" key="2">
    <source>
        <dbReference type="SAM" id="SignalP"/>
    </source>
</evidence>
<feature type="compositionally biased region" description="Basic residues" evidence="1">
    <location>
        <begin position="98"/>
        <end position="110"/>
    </location>
</feature>
<feature type="compositionally biased region" description="Low complexity" evidence="1">
    <location>
        <begin position="69"/>
        <end position="97"/>
    </location>
</feature>
<evidence type="ECO:0000256" key="1">
    <source>
        <dbReference type="SAM" id="MobiDB-lite"/>
    </source>
</evidence>
<keyword evidence="2" id="KW-0732">Signal</keyword>
<gene>
    <name evidence="3" type="ORF">OAUR00152_LOCUS43291</name>
</gene>
<accession>A0A7S4KD28</accession>
<organism evidence="3">
    <name type="scientific">Odontella aurita</name>
    <dbReference type="NCBI Taxonomy" id="265563"/>
    <lineage>
        <taxon>Eukaryota</taxon>
        <taxon>Sar</taxon>
        <taxon>Stramenopiles</taxon>
        <taxon>Ochrophyta</taxon>
        <taxon>Bacillariophyta</taxon>
        <taxon>Mediophyceae</taxon>
        <taxon>Biddulphiophycidae</taxon>
        <taxon>Eupodiscales</taxon>
        <taxon>Odontellaceae</taxon>
        <taxon>Odontella</taxon>
    </lineage>
</organism>
<evidence type="ECO:0000313" key="3">
    <source>
        <dbReference type="EMBL" id="CAE2291190.1"/>
    </source>
</evidence>